<evidence type="ECO:0000313" key="2">
    <source>
        <dbReference type="EMBL" id="TCZ79391.1"/>
    </source>
</evidence>
<evidence type="ECO:0000259" key="1">
    <source>
        <dbReference type="Pfam" id="PF12867"/>
    </source>
</evidence>
<dbReference type="InterPro" id="IPR024775">
    <property type="entry name" value="DinB-like"/>
</dbReference>
<dbReference type="RefSeq" id="WP_132417049.1">
    <property type="nucleotide sequence ID" value="NZ_SKFG01000003.1"/>
</dbReference>
<keyword evidence="3" id="KW-1185">Reference proteome</keyword>
<dbReference type="InterPro" id="IPR034660">
    <property type="entry name" value="DinB/YfiT-like"/>
</dbReference>
<feature type="domain" description="DinB-like" evidence="1">
    <location>
        <begin position="19"/>
        <end position="145"/>
    </location>
</feature>
<comment type="caution">
    <text evidence="2">The sequence shown here is derived from an EMBL/GenBank/DDBJ whole genome shotgun (WGS) entry which is preliminary data.</text>
</comment>
<name>A0A4R4ELQ6_9BACL</name>
<dbReference type="EMBL" id="SKFG01000003">
    <property type="protein sequence ID" value="TCZ79391.1"/>
    <property type="molecule type" value="Genomic_DNA"/>
</dbReference>
<accession>A0A4R4ELQ6</accession>
<dbReference type="Pfam" id="PF12867">
    <property type="entry name" value="DinB_2"/>
    <property type="match status" value="1"/>
</dbReference>
<dbReference type="OrthoDB" id="2964295at2"/>
<dbReference type="Proteomes" id="UP000295418">
    <property type="component" value="Unassembled WGS sequence"/>
</dbReference>
<dbReference type="AlphaFoldDB" id="A0A4R4ELQ6"/>
<reference evidence="2 3" key="1">
    <citation type="submission" date="2019-03" db="EMBL/GenBank/DDBJ databases">
        <authorList>
            <person name="Kim M.K.M."/>
        </authorList>
    </citation>
    <scope>NUCLEOTIDE SEQUENCE [LARGE SCALE GENOMIC DNA]</scope>
    <source>
        <strain evidence="2 3">18JY21-1</strain>
    </source>
</reference>
<protein>
    <submittedName>
        <fullName evidence="2">DinB family protein</fullName>
    </submittedName>
</protein>
<proteinExistence type="predicted"/>
<evidence type="ECO:0000313" key="3">
    <source>
        <dbReference type="Proteomes" id="UP000295418"/>
    </source>
</evidence>
<gene>
    <name evidence="2" type="ORF">E0485_05890</name>
</gene>
<organism evidence="2 3">
    <name type="scientific">Paenibacillus albiflavus</name>
    <dbReference type="NCBI Taxonomy" id="2545760"/>
    <lineage>
        <taxon>Bacteria</taxon>
        <taxon>Bacillati</taxon>
        <taxon>Bacillota</taxon>
        <taxon>Bacilli</taxon>
        <taxon>Bacillales</taxon>
        <taxon>Paenibacillaceae</taxon>
        <taxon>Paenibacillus</taxon>
    </lineage>
</organism>
<sequence length="154" mass="18030">MSLKAIINYQDTTKEIATLKEIEEYKMLDPIKEGKWSIREIIGHLHYWDKFILEQHIPFMAQGANLIAFPDHDSHNNEGIQYISSFKNVAALIDEFVYTRNQLFEAIHSIKSDIRFTIGSGKRQFTIESYIGIFSKHDIHHLEQIRNSQIATFF</sequence>
<dbReference type="SUPFAM" id="SSF109854">
    <property type="entry name" value="DinB/YfiT-like putative metalloenzymes"/>
    <property type="match status" value="1"/>
</dbReference>
<dbReference type="Gene3D" id="1.20.120.450">
    <property type="entry name" value="dinb family like domain"/>
    <property type="match status" value="1"/>
</dbReference>